<accession>A0ABQ9EAR0</accession>
<feature type="domain" description="Temptin Cys/Cys disulfide" evidence="5">
    <location>
        <begin position="75"/>
        <end position="121"/>
    </location>
</feature>
<gene>
    <name evidence="6" type="ORF">KUTeg_022074</name>
</gene>
<sequence>MILGCCQCFPDFRNRIPNGNNVPNPCDASQVWIGVGHKSSGGGGKENPFGIDFESEGKVRIFFHMHKQIVFYILQKWTESLCNMDSDGDGQTNGQELGDPDCTWSTGEKPYRTINISHPGICEPIGSDLCRQRNDWLNCAVSKECPALKEEGLVQKELRIPVTKVPAKETTYTCMIFDLPADDDYHLIATTPIIDNVEMTHHILLFGCDESGSELASTPRAYECGMLAHPKCIYIIGTWTIGSKGDCIHQDTGFRIGTRGFRHAAIQVGFNASIHWNNPNKIDGHTDSSGLLVYLSSNRRQYDAGMFAVGLERLVIPPAQPEVKYSSVCPGECTSAMFPRPIYITRAVNHMHYMGKLKHEKTEMIFRILNFYVFSSPWKIMLHEFNKVSHYTETAYDPPIEVLPGDEVRTSCVYTSIGKNETVYFGAATSNEMCFGFITYYPKQKIRIPYCTMWKSVHKCKRYLPEFKGVYNGCKWMEFVNKTNPRTQMMVGTLRHVCSEMEISGKCPQACIEKVEEFRKDPCLSVKNVKRTMVVINVASVTVDNYYFN</sequence>
<protein>
    <submittedName>
        <fullName evidence="6">Uncharacterized protein</fullName>
    </submittedName>
</protein>
<feature type="domain" description="Copper type II ascorbate-dependent monooxygenase N-terminal" evidence="3">
    <location>
        <begin position="158"/>
        <end position="280"/>
    </location>
</feature>
<keyword evidence="7" id="KW-1185">Reference proteome</keyword>
<dbReference type="Proteomes" id="UP001217089">
    <property type="component" value="Unassembled WGS sequence"/>
</dbReference>
<dbReference type="InterPro" id="IPR024548">
    <property type="entry name" value="Cu2_monoox_C"/>
</dbReference>
<dbReference type="InterPro" id="IPR008977">
    <property type="entry name" value="PHM/PNGase_F_dom_sf"/>
</dbReference>
<feature type="domain" description="Copper type II ascorbate-dependent monooxygenase C-terminal" evidence="4">
    <location>
        <begin position="302"/>
        <end position="455"/>
    </location>
</feature>
<proteinExistence type="predicted"/>
<evidence type="ECO:0000313" key="6">
    <source>
        <dbReference type="EMBL" id="KAJ8300555.1"/>
    </source>
</evidence>
<dbReference type="Pfam" id="PF24784">
    <property type="entry name" value="Temptin_C"/>
    <property type="match status" value="2"/>
</dbReference>
<dbReference type="InterPro" id="IPR014784">
    <property type="entry name" value="Cu2_ascorb_mOase-like_C"/>
</dbReference>
<keyword evidence="2" id="KW-0325">Glycoprotein</keyword>
<dbReference type="InterPro" id="IPR000323">
    <property type="entry name" value="Cu2_ascorb_mOase_N"/>
</dbReference>
<evidence type="ECO:0000259" key="5">
    <source>
        <dbReference type="Pfam" id="PF24784"/>
    </source>
</evidence>
<keyword evidence="1" id="KW-1015">Disulfide bond</keyword>
<evidence type="ECO:0000259" key="4">
    <source>
        <dbReference type="Pfam" id="PF03712"/>
    </source>
</evidence>
<reference evidence="6 7" key="1">
    <citation type="submission" date="2022-12" db="EMBL/GenBank/DDBJ databases">
        <title>Chromosome-level genome of Tegillarca granosa.</title>
        <authorList>
            <person name="Kim J."/>
        </authorList>
    </citation>
    <scope>NUCLEOTIDE SEQUENCE [LARGE SCALE GENOMIC DNA]</scope>
    <source>
        <strain evidence="6">Teg-2019</strain>
        <tissue evidence="6">Adductor muscle</tissue>
    </source>
</reference>
<dbReference type="EMBL" id="JARBDR010000919">
    <property type="protein sequence ID" value="KAJ8300555.1"/>
    <property type="molecule type" value="Genomic_DNA"/>
</dbReference>
<dbReference type="PANTHER" id="PTHR10157:SF23">
    <property type="entry name" value="MOXD1 HOMOLOG 1"/>
    <property type="match status" value="1"/>
</dbReference>
<dbReference type="InterPro" id="IPR036939">
    <property type="entry name" value="Cu2_ascorb_mOase_N_sf"/>
</dbReference>
<dbReference type="PANTHER" id="PTHR10157">
    <property type="entry name" value="DOPAMINE BETA HYDROXYLASE RELATED"/>
    <property type="match status" value="1"/>
</dbReference>
<feature type="domain" description="Temptin Cys/Cys disulfide" evidence="5">
    <location>
        <begin position="7"/>
        <end position="58"/>
    </location>
</feature>
<name>A0ABQ9EAR0_TEGGR</name>
<evidence type="ECO:0000256" key="1">
    <source>
        <dbReference type="ARBA" id="ARBA00023157"/>
    </source>
</evidence>
<dbReference type="Pfam" id="PF03712">
    <property type="entry name" value="Cu2_monoox_C"/>
    <property type="match status" value="1"/>
</dbReference>
<comment type="caution">
    <text evidence="6">The sequence shown here is derived from an EMBL/GenBank/DDBJ whole genome shotgun (WGS) entry which is preliminary data.</text>
</comment>
<dbReference type="InterPro" id="IPR057626">
    <property type="entry name" value="S-S_Temptin"/>
</dbReference>
<evidence type="ECO:0000259" key="3">
    <source>
        <dbReference type="Pfam" id="PF01082"/>
    </source>
</evidence>
<dbReference type="InterPro" id="IPR000945">
    <property type="entry name" value="DBH-like"/>
</dbReference>
<evidence type="ECO:0000313" key="7">
    <source>
        <dbReference type="Proteomes" id="UP001217089"/>
    </source>
</evidence>
<dbReference type="Pfam" id="PF01082">
    <property type="entry name" value="Cu2_monooxygen"/>
    <property type="match status" value="1"/>
</dbReference>
<dbReference type="Gene3D" id="2.60.120.230">
    <property type="match status" value="1"/>
</dbReference>
<dbReference type="SUPFAM" id="SSF49742">
    <property type="entry name" value="PHM/PNGase F"/>
    <property type="match status" value="2"/>
</dbReference>
<organism evidence="6 7">
    <name type="scientific">Tegillarca granosa</name>
    <name type="common">Malaysian cockle</name>
    <name type="synonym">Anadara granosa</name>
    <dbReference type="NCBI Taxonomy" id="220873"/>
    <lineage>
        <taxon>Eukaryota</taxon>
        <taxon>Metazoa</taxon>
        <taxon>Spiralia</taxon>
        <taxon>Lophotrochozoa</taxon>
        <taxon>Mollusca</taxon>
        <taxon>Bivalvia</taxon>
        <taxon>Autobranchia</taxon>
        <taxon>Pteriomorphia</taxon>
        <taxon>Arcoida</taxon>
        <taxon>Arcoidea</taxon>
        <taxon>Arcidae</taxon>
        <taxon>Tegillarca</taxon>
    </lineage>
</organism>
<dbReference type="Gene3D" id="2.60.120.310">
    <property type="entry name" value="Copper type II, ascorbate-dependent monooxygenase, N-terminal domain"/>
    <property type="match status" value="1"/>
</dbReference>
<evidence type="ECO:0000256" key="2">
    <source>
        <dbReference type="ARBA" id="ARBA00023180"/>
    </source>
</evidence>